<feature type="non-terminal residue" evidence="1">
    <location>
        <position position="76"/>
    </location>
</feature>
<evidence type="ECO:0000313" key="1">
    <source>
        <dbReference type="EMBL" id="BAT92369.1"/>
    </source>
</evidence>
<dbReference type="EMBL" id="AP015040">
    <property type="protein sequence ID" value="BAT92369.1"/>
    <property type="molecule type" value="Genomic_DNA"/>
</dbReference>
<protein>
    <submittedName>
        <fullName evidence="1">Uncharacterized protein</fullName>
    </submittedName>
</protein>
<gene>
    <name evidence="1" type="primary">Vigan.07G107100</name>
    <name evidence="1" type="ORF">VIGAN_07107100</name>
</gene>
<accession>A0A0S3SHS6</accession>
<organism evidence="1 2">
    <name type="scientific">Vigna angularis var. angularis</name>
    <dbReference type="NCBI Taxonomy" id="157739"/>
    <lineage>
        <taxon>Eukaryota</taxon>
        <taxon>Viridiplantae</taxon>
        <taxon>Streptophyta</taxon>
        <taxon>Embryophyta</taxon>
        <taxon>Tracheophyta</taxon>
        <taxon>Spermatophyta</taxon>
        <taxon>Magnoliopsida</taxon>
        <taxon>eudicotyledons</taxon>
        <taxon>Gunneridae</taxon>
        <taxon>Pentapetalae</taxon>
        <taxon>rosids</taxon>
        <taxon>fabids</taxon>
        <taxon>Fabales</taxon>
        <taxon>Fabaceae</taxon>
        <taxon>Papilionoideae</taxon>
        <taxon>50 kb inversion clade</taxon>
        <taxon>NPAAA clade</taxon>
        <taxon>indigoferoid/millettioid clade</taxon>
        <taxon>Phaseoleae</taxon>
        <taxon>Vigna</taxon>
    </lineage>
</organism>
<sequence>MVSMSAPVRRAALTAFSSLRAAEVGAFLRSTTGSQSCDRGPTPDMVQRFGLVCLKELFFFFCLRWVLRSLGFYLKK</sequence>
<name>A0A0S3SHS6_PHAAN</name>
<dbReference type="AlphaFoldDB" id="A0A0S3SHS6"/>
<evidence type="ECO:0000313" key="2">
    <source>
        <dbReference type="Proteomes" id="UP000291084"/>
    </source>
</evidence>
<dbReference type="Proteomes" id="UP000291084">
    <property type="component" value="Chromosome 7"/>
</dbReference>
<keyword evidence="2" id="KW-1185">Reference proteome</keyword>
<proteinExistence type="predicted"/>
<reference evidence="1 2" key="1">
    <citation type="journal article" date="2015" name="Sci. Rep.">
        <title>The power of single molecule real-time sequencing technology in the de novo assembly of a eukaryotic genome.</title>
        <authorList>
            <person name="Sakai H."/>
            <person name="Naito K."/>
            <person name="Ogiso-Tanaka E."/>
            <person name="Takahashi Y."/>
            <person name="Iseki K."/>
            <person name="Muto C."/>
            <person name="Satou K."/>
            <person name="Teruya K."/>
            <person name="Shiroma A."/>
            <person name="Shimoji M."/>
            <person name="Hirano T."/>
            <person name="Itoh T."/>
            <person name="Kaga A."/>
            <person name="Tomooka N."/>
        </authorList>
    </citation>
    <scope>NUCLEOTIDE SEQUENCE [LARGE SCALE GENOMIC DNA]</scope>
    <source>
        <strain evidence="2">cv. Shumari</strain>
    </source>
</reference>